<dbReference type="AlphaFoldDB" id="A0ABD1AKG3"/>
<dbReference type="GO" id="GO:0008270">
    <property type="term" value="F:zinc ion binding"/>
    <property type="evidence" value="ECO:0007669"/>
    <property type="project" value="UniProtKB-KW"/>
</dbReference>
<reference evidence="3 4" key="1">
    <citation type="submission" date="2024-04" db="EMBL/GenBank/DDBJ databases">
        <title>Genome assembly C_amara_ONT_v2.</title>
        <authorList>
            <person name="Yant L."/>
            <person name="Moore C."/>
            <person name="Slenker M."/>
        </authorList>
    </citation>
    <scope>NUCLEOTIDE SEQUENCE [LARGE SCALE GENOMIC DNA]</scope>
    <source>
        <tissue evidence="3">Leaf</tissue>
    </source>
</reference>
<feature type="domain" description="CCHC-type" evidence="2">
    <location>
        <begin position="165"/>
        <end position="179"/>
    </location>
</feature>
<keyword evidence="1" id="KW-0479">Metal-binding</keyword>
<keyword evidence="1" id="KW-0862">Zinc</keyword>
<evidence type="ECO:0000259" key="2">
    <source>
        <dbReference type="PROSITE" id="PS50158"/>
    </source>
</evidence>
<dbReference type="PROSITE" id="PS50158">
    <property type="entry name" value="ZF_CCHC"/>
    <property type="match status" value="1"/>
</dbReference>
<keyword evidence="1" id="KW-0863">Zinc-finger</keyword>
<evidence type="ECO:0000313" key="3">
    <source>
        <dbReference type="EMBL" id="KAL1207217.1"/>
    </source>
</evidence>
<dbReference type="InterPro" id="IPR001878">
    <property type="entry name" value="Znf_CCHC"/>
</dbReference>
<evidence type="ECO:0000256" key="1">
    <source>
        <dbReference type="PROSITE-ProRule" id="PRU00047"/>
    </source>
</evidence>
<keyword evidence="4" id="KW-1185">Reference proteome</keyword>
<organism evidence="3 4">
    <name type="scientific">Cardamine amara subsp. amara</name>
    <dbReference type="NCBI Taxonomy" id="228776"/>
    <lineage>
        <taxon>Eukaryota</taxon>
        <taxon>Viridiplantae</taxon>
        <taxon>Streptophyta</taxon>
        <taxon>Embryophyta</taxon>
        <taxon>Tracheophyta</taxon>
        <taxon>Spermatophyta</taxon>
        <taxon>Magnoliopsida</taxon>
        <taxon>eudicotyledons</taxon>
        <taxon>Gunneridae</taxon>
        <taxon>Pentapetalae</taxon>
        <taxon>rosids</taxon>
        <taxon>malvids</taxon>
        <taxon>Brassicales</taxon>
        <taxon>Brassicaceae</taxon>
        <taxon>Cardamineae</taxon>
        <taxon>Cardamine</taxon>
    </lineage>
</organism>
<sequence length="275" mass="31455">MSAGESIDDFSSKMSSIRQEVIVLRKKYMDKKLVKKFLRSLPSKFQTHKYAIEEALNSDELKFDQVVGMMQAYELQLKKKDQSAGKGLALVADENQTDEIEEKVSLMVKKYFRKFERGQRGRNSLQLKSGVERSNRKSDKQCAECEGTCNYKSNCSTIKRRCSLRCFECNGYGHIKTDCLASVGKKEKSNVTFSESEFDEDDQGNEEILNNFVAYLVVIEEEEVKELTDHVEEKQDTESEGEQSEFAVITTLIGELASRKEEKVSLIAENKKLVR</sequence>
<evidence type="ECO:0000313" key="4">
    <source>
        <dbReference type="Proteomes" id="UP001558713"/>
    </source>
</evidence>
<gene>
    <name evidence="3" type="ORF">V5N11_010277</name>
</gene>
<name>A0ABD1AKG3_CARAN</name>
<dbReference type="EMBL" id="JBANAX010000483">
    <property type="protein sequence ID" value="KAL1207217.1"/>
    <property type="molecule type" value="Genomic_DNA"/>
</dbReference>
<dbReference type="Proteomes" id="UP001558713">
    <property type="component" value="Unassembled WGS sequence"/>
</dbReference>
<comment type="caution">
    <text evidence="3">The sequence shown here is derived from an EMBL/GenBank/DDBJ whole genome shotgun (WGS) entry which is preliminary data.</text>
</comment>
<proteinExistence type="predicted"/>
<accession>A0ABD1AKG3</accession>
<protein>
    <recommendedName>
        <fullName evidence="2">CCHC-type domain-containing protein</fullName>
    </recommendedName>
</protein>